<proteinExistence type="predicted"/>
<dbReference type="AlphaFoldDB" id="A0AAW0FBC1"/>
<feature type="compositionally biased region" description="Basic residues" evidence="1">
    <location>
        <begin position="448"/>
        <end position="461"/>
    </location>
</feature>
<dbReference type="EMBL" id="JASBNA010000068">
    <property type="protein sequence ID" value="KAK7678675.1"/>
    <property type="molecule type" value="Genomic_DNA"/>
</dbReference>
<dbReference type="Proteomes" id="UP001385951">
    <property type="component" value="Unassembled WGS sequence"/>
</dbReference>
<comment type="caution">
    <text evidence="2">The sequence shown here is derived from an EMBL/GenBank/DDBJ whole genome shotgun (WGS) entry which is preliminary data.</text>
</comment>
<sequence>MLKRPRDIYELPPSSPPRSSPVKRTRIQLPASSPAPRRSPSKSWTPNSKYSFRTPLTVPSDSPSNPFGMKRSLVALDLPAPIPLRKHFVLRFQLVCDQSKSKQRKHRGGVYRIVQMPRNYTFRHLHKLILFLFAPDAHDDYPDDRDAKWRNIKGKQKATPESEKPWRGHVFEVQDDIQMYPYLTQAGVIQPGGKTVTKLSSVRERQVFRNLYDPIHDGYSNFDDSEGEDDPNGWTWVCEDDYTLAQVWRKGLTPDKGIIYRHSPSVSVHITQNTLDVKPPRKSTSGSPFVHLAQGLAGNSIRIAHTTLDDGGNEQVSEHEDFSFEPCSKSHFSRWNAYRAFAAFLRREGDRERGIFRRYLPDELFDNTRTLVSSSSPTLHPSSDFEESEADTDYSTYFFSDPSPFPMITPYPSHPLHRKRVERVERRMERLTKSGMSVLSSDEEDDKKKKKRRRKNLLRRC</sequence>
<evidence type="ECO:0000256" key="1">
    <source>
        <dbReference type="SAM" id="MobiDB-lite"/>
    </source>
</evidence>
<reference evidence="2 3" key="1">
    <citation type="submission" date="2022-09" db="EMBL/GenBank/DDBJ databases">
        <authorList>
            <person name="Palmer J.M."/>
        </authorList>
    </citation>
    <scope>NUCLEOTIDE SEQUENCE [LARGE SCALE GENOMIC DNA]</scope>
    <source>
        <strain evidence="2 3">DSM 7382</strain>
    </source>
</reference>
<feature type="region of interest" description="Disordered" evidence="1">
    <location>
        <begin position="1"/>
        <end position="64"/>
    </location>
</feature>
<evidence type="ECO:0000313" key="2">
    <source>
        <dbReference type="EMBL" id="KAK7678675.1"/>
    </source>
</evidence>
<feature type="compositionally biased region" description="Polar residues" evidence="1">
    <location>
        <begin position="42"/>
        <end position="51"/>
    </location>
</feature>
<feature type="region of interest" description="Disordered" evidence="1">
    <location>
        <begin position="425"/>
        <end position="461"/>
    </location>
</feature>
<evidence type="ECO:0000313" key="3">
    <source>
        <dbReference type="Proteomes" id="UP001385951"/>
    </source>
</evidence>
<name>A0AAW0FBC1_9APHY</name>
<gene>
    <name evidence="2" type="ORF">QCA50_018257</name>
</gene>
<protein>
    <submittedName>
        <fullName evidence="2">Uncharacterized protein</fullName>
    </submittedName>
</protein>
<organism evidence="2 3">
    <name type="scientific">Cerrena zonata</name>
    <dbReference type="NCBI Taxonomy" id="2478898"/>
    <lineage>
        <taxon>Eukaryota</taxon>
        <taxon>Fungi</taxon>
        <taxon>Dikarya</taxon>
        <taxon>Basidiomycota</taxon>
        <taxon>Agaricomycotina</taxon>
        <taxon>Agaricomycetes</taxon>
        <taxon>Polyporales</taxon>
        <taxon>Cerrenaceae</taxon>
        <taxon>Cerrena</taxon>
    </lineage>
</organism>
<keyword evidence="3" id="KW-1185">Reference proteome</keyword>
<accession>A0AAW0FBC1</accession>